<proteinExistence type="predicted"/>
<sequence length="287" mass="31551">MDTLSWLAASPDPFTLKICEDAIGRSIETPLLPQICRNCERMFQLHPLKSSTPPAGGRKSCDASHVRCQSFPRPPGDVVLSGSASGRVGSRRVTPHSVGTVHNQSARTLVLMERQMYCSRIRRTAQSVWRSKGNVRAVRPQASTQPCGRVLMDDVTLTDTSWWLGRWNNPENTHRTAASSGTIPTCENLGVTRCGIEPGSAWREVSRLTAQPPRHPVVFKSSATWRVFVGSQRKNTLWACIDPGDILTLGQLTFSHVGPTPAPDVGPTKSCCWDKDGKIELRDLDSP</sequence>
<dbReference type="EMBL" id="JARBHB010000003">
    <property type="protein sequence ID" value="KAJ8888592.1"/>
    <property type="molecule type" value="Genomic_DNA"/>
</dbReference>
<reference evidence="2 3" key="1">
    <citation type="submission" date="2023-02" db="EMBL/GenBank/DDBJ databases">
        <title>LHISI_Scaffold_Assembly.</title>
        <authorList>
            <person name="Stuart O.P."/>
            <person name="Cleave R."/>
            <person name="Magrath M.J.L."/>
            <person name="Mikheyev A.S."/>
        </authorList>
    </citation>
    <scope>NUCLEOTIDE SEQUENCE [LARGE SCALE GENOMIC DNA]</scope>
    <source>
        <strain evidence="2">Daus_M_001</strain>
        <tissue evidence="2">Leg muscle</tissue>
    </source>
</reference>
<evidence type="ECO:0000313" key="2">
    <source>
        <dbReference type="EMBL" id="KAJ8888592.1"/>
    </source>
</evidence>
<protein>
    <submittedName>
        <fullName evidence="2">Uncharacterized protein</fullName>
    </submittedName>
</protein>
<feature type="region of interest" description="Disordered" evidence="1">
    <location>
        <begin position="47"/>
        <end position="66"/>
    </location>
</feature>
<evidence type="ECO:0000313" key="3">
    <source>
        <dbReference type="Proteomes" id="UP001159363"/>
    </source>
</evidence>
<feature type="region of interest" description="Disordered" evidence="1">
    <location>
        <begin position="72"/>
        <end position="95"/>
    </location>
</feature>
<keyword evidence="3" id="KW-1185">Reference proteome</keyword>
<dbReference type="Proteomes" id="UP001159363">
    <property type="component" value="Chromosome 3"/>
</dbReference>
<gene>
    <name evidence="2" type="ORF">PR048_008084</name>
</gene>
<evidence type="ECO:0000256" key="1">
    <source>
        <dbReference type="SAM" id="MobiDB-lite"/>
    </source>
</evidence>
<name>A0ABQ9HWE5_9NEOP</name>
<comment type="caution">
    <text evidence="2">The sequence shown here is derived from an EMBL/GenBank/DDBJ whole genome shotgun (WGS) entry which is preliminary data.</text>
</comment>
<accession>A0ABQ9HWE5</accession>
<feature type="compositionally biased region" description="Low complexity" evidence="1">
    <location>
        <begin position="78"/>
        <end position="88"/>
    </location>
</feature>
<organism evidence="2 3">
    <name type="scientific">Dryococelus australis</name>
    <dbReference type="NCBI Taxonomy" id="614101"/>
    <lineage>
        <taxon>Eukaryota</taxon>
        <taxon>Metazoa</taxon>
        <taxon>Ecdysozoa</taxon>
        <taxon>Arthropoda</taxon>
        <taxon>Hexapoda</taxon>
        <taxon>Insecta</taxon>
        <taxon>Pterygota</taxon>
        <taxon>Neoptera</taxon>
        <taxon>Polyneoptera</taxon>
        <taxon>Phasmatodea</taxon>
        <taxon>Verophasmatodea</taxon>
        <taxon>Anareolatae</taxon>
        <taxon>Phasmatidae</taxon>
        <taxon>Eurycanthinae</taxon>
        <taxon>Dryococelus</taxon>
    </lineage>
</organism>